<dbReference type="InterPro" id="IPR016174">
    <property type="entry name" value="Di-haem_cyt_TM"/>
</dbReference>
<dbReference type="OrthoDB" id="8156287at2"/>
<evidence type="ECO:0000256" key="11">
    <source>
        <dbReference type="ARBA" id="ARBA00023136"/>
    </source>
</evidence>
<dbReference type="AlphaFoldDB" id="A0A4Q9G3X9"/>
<dbReference type="Pfam" id="PF01292">
    <property type="entry name" value="Ni_hydr_CYTB"/>
    <property type="match status" value="1"/>
</dbReference>
<keyword evidence="3" id="KW-0813">Transport</keyword>
<gene>
    <name evidence="15" type="ORF">EYE42_11785</name>
</gene>
<keyword evidence="8" id="KW-0249">Electron transport</keyword>
<evidence type="ECO:0000256" key="7">
    <source>
        <dbReference type="ARBA" id="ARBA00022723"/>
    </source>
</evidence>
<comment type="cofactor">
    <cofactor evidence="1">
        <name>heme b</name>
        <dbReference type="ChEBI" id="CHEBI:60344"/>
    </cofactor>
</comment>
<name>A0A4Q9G3X9_9RHOB</name>
<keyword evidence="7" id="KW-0479">Metal-binding</keyword>
<dbReference type="RefSeq" id="WP_130991529.1">
    <property type="nucleotide sequence ID" value="NZ_SISK01000008.1"/>
</dbReference>
<dbReference type="PANTHER" id="PTHR30529">
    <property type="entry name" value="CYTOCHROME B561"/>
    <property type="match status" value="1"/>
</dbReference>
<keyword evidence="6 13" id="KW-0812">Transmembrane</keyword>
<dbReference type="Proteomes" id="UP000293520">
    <property type="component" value="Unassembled WGS sequence"/>
</dbReference>
<comment type="similarity">
    <text evidence="12">Belongs to the cytochrome b561 family.</text>
</comment>
<evidence type="ECO:0000256" key="5">
    <source>
        <dbReference type="ARBA" id="ARBA00022617"/>
    </source>
</evidence>
<evidence type="ECO:0000256" key="2">
    <source>
        <dbReference type="ARBA" id="ARBA00004651"/>
    </source>
</evidence>
<dbReference type="GO" id="GO:0009055">
    <property type="term" value="F:electron transfer activity"/>
    <property type="evidence" value="ECO:0007669"/>
    <property type="project" value="InterPro"/>
</dbReference>
<protein>
    <submittedName>
        <fullName evidence="15">Cytochrome b</fullName>
    </submittedName>
</protein>
<feature type="domain" description="Cytochrome b561 bacterial/Ni-hydrogenase" evidence="14">
    <location>
        <begin position="8"/>
        <end position="178"/>
    </location>
</feature>
<dbReference type="GO" id="GO:0022904">
    <property type="term" value="P:respiratory electron transport chain"/>
    <property type="evidence" value="ECO:0007669"/>
    <property type="project" value="InterPro"/>
</dbReference>
<dbReference type="GO" id="GO:0046872">
    <property type="term" value="F:metal ion binding"/>
    <property type="evidence" value="ECO:0007669"/>
    <property type="project" value="UniProtKB-KW"/>
</dbReference>
<evidence type="ECO:0000256" key="9">
    <source>
        <dbReference type="ARBA" id="ARBA00022989"/>
    </source>
</evidence>
<evidence type="ECO:0000256" key="1">
    <source>
        <dbReference type="ARBA" id="ARBA00001970"/>
    </source>
</evidence>
<evidence type="ECO:0000256" key="10">
    <source>
        <dbReference type="ARBA" id="ARBA00023004"/>
    </source>
</evidence>
<dbReference type="InterPro" id="IPR011577">
    <property type="entry name" value="Cyt_b561_bac/Ni-Hgenase"/>
</dbReference>
<dbReference type="Gene3D" id="1.20.950.20">
    <property type="entry name" value="Transmembrane di-heme cytochromes, Chain C"/>
    <property type="match status" value="1"/>
</dbReference>
<evidence type="ECO:0000259" key="14">
    <source>
        <dbReference type="Pfam" id="PF01292"/>
    </source>
</evidence>
<dbReference type="EMBL" id="SISK01000008">
    <property type="protein sequence ID" value="TBN39106.1"/>
    <property type="molecule type" value="Genomic_DNA"/>
</dbReference>
<evidence type="ECO:0000256" key="4">
    <source>
        <dbReference type="ARBA" id="ARBA00022475"/>
    </source>
</evidence>
<evidence type="ECO:0000313" key="16">
    <source>
        <dbReference type="Proteomes" id="UP000293520"/>
    </source>
</evidence>
<organism evidence="15 16">
    <name type="scientific">Paracoccus subflavus</name>
    <dbReference type="NCBI Taxonomy" id="2528244"/>
    <lineage>
        <taxon>Bacteria</taxon>
        <taxon>Pseudomonadati</taxon>
        <taxon>Pseudomonadota</taxon>
        <taxon>Alphaproteobacteria</taxon>
        <taxon>Rhodobacterales</taxon>
        <taxon>Paracoccaceae</taxon>
        <taxon>Paracoccus</taxon>
    </lineage>
</organism>
<dbReference type="PANTHER" id="PTHR30529:SF1">
    <property type="entry name" value="CYTOCHROME B561 HOMOLOG 2"/>
    <property type="match status" value="1"/>
</dbReference>
<keyword evidence="5" id="KW-0349">Heme</keyword>
<evidence type="ECO:0000256" key="6">
    <source>
        <dbReference type="ARBA" id="ARBA00022692"/>
    </source>
</evidence>
<feature type="transmembrane region" description="Helical" evidence="13">
    <location>
        <begin position="144"/>
        <end position="167"/>
    </location>
</feature>
<dbReference type="InterPro" id="IPR052168">
    <property type="entry name" value="Cytochrome_b561_oxidase"/>
</dbReference>
<evidence type="ECO:0000256" key="12">
    <source>
        <dbReference type="ARBA" id="ARBA00037975"/>
    </source>
</evidence>
<dbReference type="GO" id="GO:0005886">
    <property type="term" value="C:plasma membrane"/>
    <property type="evidence" value="ECO:0007669"/>
    <property type="project" value="UniProtKB-SubCell"/>
</dbReference>
<keyword evidence="11 13" id="KW-0472">Membrane</keyword>
<reference evidence="15 16" key="1">
    <citation type="submission" date="2019-02" db="EMBL/GenBank/DDBJ databases">
        <title>Paracoccus subflavus sp. nov., isolated from marine sediment of the Pacific Ocean.</title>
        <authorList>
            <person name="Zhang G."/>
        </authorList>
    </citation>
    <scope>NUCLEOTIDE SEQUENCE [LARGE SCALE GENOMIC DNA]</scope>
    <source>
        <strain evidence="15 16">GY0581</strain>
    </source>
</reference>
<dbReference type="SUPFAM" id="SSF81342">
    <property type="entry name" value="Transmembrane di-heme cytochromes"/>
    <property type="match status" value="1"/>
</dbReference>
<dbReference type="GO" id="GO:0020037">
    <property type="term" value="F:heme binding"/>
    <property type="evidence" value="ECO:0007669"/>
    <property type="project" value="TreeGrafter"/>
</dbReference>
<feature type="transmembrane region" description="Helical" evidence="13">
    <location>
        <begin position="45"/>
        <end position="67"/>
    </location>
</feature>
<evidence type="ECO:0000313" key="15">
    <source>
        <dbReference type="EMBL" id="TBN39106.1"/>
    </source>
</evidence>
<feature type="transmembrane region" description="Helical" evidence="13">
    <location>
        <begin position="87"/>
        <end position="108"/>
    </location>
</feature>
<accession>A0A4Q9G3X9</accession>
<sequence length="183" mass="20179">MPHPLQGYRTPARAMHWIVAAAVLLMIPAGLVMTREGISRPLQDALFLFHKNTGVLLFFLILARLAYRLMHPPPPLPASMPGWQRRAAGASHAALYALLIAMPVSGFVRVRAGGFPIELLDRLGAGPWLAKSEPLAEFAKDFHAFAAFTLIGVLFIHVGAALHHAMIRRDGVWQRMWPPVARS</sequence>
<feature type="transmembrane region" description="Helical" evidence="13">
    <location>
        <begin position="14"/>
        <end position="33"/>
    </location>
</feature>
<proteinExistence type="inferred from homology"/>
<keyword evidence="10" id="KW-0408">Iron</keyword>
<comment type="subcellular location">
    <subcellularLocation>
        <location evidence="2">Cell membrane</location>
        <topology evidence="2">Multi-pass membrane protein</topology>
    </subcellularLocation>
</comment>
<comment type="caution">
    <text evidence="15">The sequence shown here is derived from an EMBL/GenBank/DDBJ whole genome shotgun (WGS) entry which is preliminary data.</text>
</comment>
<evidence type="ECO:0000256" key="13">
    <source>
        <dbReference type="SAM" id="Phobius"/>
    </source>
</evidence>
<evidence type="ECO:0000256" key="3">
    <source>
        <dbReference type="ARBA" id="ARBA00022448"/>
    </source>
</evidence>
<evidence type="ECO:0000256" key="8">
    <source>
        <dbReference type="ARBA" id="ARBA00022982"/>
    </source>
</evidence>
<keyword evidence="16" id="KW-1185">Reference proteome</keyword>
<keyword evidence="4" id="KW-1003">Cell membrane</keyword>
<keyword evidence="9 13" id="KW-1133">Transmembrane helix</keyword>